<evidence type="ECO:0000256" key="3">
    <source>
        <dbReference type="ARBA" id="ARBA00002695"/>
    </source>
</evidence>
<dbReference type="UniPathway" id="UPA00048">
    <property type="reaction ID" value="UER00071"/>
</dbReference>
<evidence type="ECO:0000256" key="11">
    <source>
        <dbReference type="ARBA" id="ARBA00023004"/>
    </source>
</evidence>
<proteinExistence type="predicted"/>
<dbReference type="OrthoDB" id="9802769at2"/>
<dbReference type="GO" id="GO:0051539">
    <property type="term" value="F:4 iron, 4 sulfur cluster binding"/>
    <property type="evidence" value="ECO:0007669"/>
    <property type="project" value="UniProtKB-KW"/>
</dbReference>
<comment type="caution">
    <text evidence="16">The sequence shown here is derived from an EMBL/GenBank/DDBJ whole genome shotgun (WGS) entry which is preliminary data.</text>
</comment>
<keyword evidence="12" id="KW-0411">Iron-sulfur</keyword>
<dbReference type="InterPro" id="IPR050067">
    <property type="entry name" value="IPM_dehydratase_rel_enz"/>
</dbReference>
<evidence type="ECO:0000313" key="16">
    <source>
        <dbReference type="EMBL" id="RLP80423.1"/>
    </source>
</evidence>
<dbReference type="NCBIfam" id="NF009116">
    <property type="entry name" value="PRK12466.1"/>
    <property type="match status" value="1"/>
</dbReference>
<evidence type="ECO:0000256" key="14">
    <source>
        <dbReference type="ARBA" id="ARBA00023304"/>
    </source>
</evidence>
<comment type="cofactor">
    <cofactor evidence="2">
        <name>[4Fe-4S] cluster</name>
        <dbReference type="ChEBI" id="CHEBI:49883"/>
    </cofactor>
</comment>
<dbReference type="EMBL" id="RCTF01000003">
    <property type="protein sequence ID" value="RLP80423.1"/>
    <property type="molecule type" value="Genomic_DNA"/>
</dbReference>
<dbReference type="SUPFAM" id="SSF53732">
    <property type="entry name" value="Aconitase iron-sulfur domain"/>
    <property type="match status" value="1"/>
</dbReference>
<keyword evidence="7" id="KW-0432">Leucine biosynthesis</keyword>
<keyword evidence="11" id="KW-0408">Iron</keyword>
<evidence type="ECO:0000256" key="13">
    <source>
        <dbReference type="ARBA" id="ARBA00023239"/>
    </source>
</evidence>
<accession>A0A3L7AIU8</accession>
<dbReference type="PRINTS" id="PR00415">
    <property type="entry name" value="ACONITASE"/>
</dbReference>
<dbReference type="PROSITE" id="PS01244">
    <property type="entry name" value="ACONITASE_2"/>
    <property type="match status" value="1"/>
</dbReference>
<dbReference type="GO" id="GO:0046872">
    <property type="term" value="F:metal ion binding"/>
    <property type="evidence" value="ECO:0007669"/>
    <property type="project" value="UniProtKB-KW"/>
</dbReference>
<protein>
    <recommendedName>
        <fullName evidence="6">3-isopropylmalate dehydratase</fullName>
        <ecNumber evidence="6">4.2.1.33</ecNumber>
    </recommendedName>
</protein>
<comment type="function">
    <text evidence="3">Catalyzes the isomerization between 2-isopropylmalate and 3-isopropylmalate, via the formation of 2-isopropylmaleate.</text>
</comment>
<dbReference type="EC" id="4.2.1.33" evidence="6"/>
<dbReference type="InterPro" id="IPR004430">
    <property type="entry name" value="3-IsopropMal_deHydase_lsu"/>
</dbReference>
<dbReference type="NCBIfam" id="TIGR00170">
    <property type="entry name" value="leuC"/>
    <property type="match status" value="1"/>
</dbReference>
<comment type="subunit">
    <text evidence="5">Heterodimer of LeuC and LeuD.</text>
</comment>
<evidence type="ECO:0000256" key="8">
    <source>
        <dbReference type="ARBA" id="ARBA00022485"/>
    </source>
</evidence>
<evidence type="ECO:0000256" key="7">
    <source>
        <dbReference type="ARBA" id="ARBA00022430"/>
    </source>
</evidence>
<dbReference type="PANTHER" id="PTHR43822">
    <property type="entry name" value="HOMOACONITASE, MITOCHONDRIAL-RELATED"/>
    <property type="match status" value="1"/>
</dbReference>
<keyword evidence="17" id="KW-1185">Reference proteome</keyword>
<sequence>MRETPRTLFEKIWDAHTVATDDDGSALLYIDRHYLQDGSPRKFTLLEDRGLQVRRPDLTFAVHDHYAPTLGGRLSDVSDAAARQVLTDLSRHARENGIEIFELGDRRQGIIHVVGPELGISLPGTTIIASDSHTPTHGGLGAFAIGAGAGECAGVLATQCCWVARPKTMRVSVDGRLPPGTSAKDLALAVLGRIGAGGASGHAVEFAGPAIAALGVSGRLTLCNMIVESGARTGLIAPDDTIYTYLEGRPYAPASAAFDRAVAGWRRLPTDPGAVFDREISLDAATLGPMISWGTSPDQVVPVGGRVPDPAAAASAEQAAAWRAALGYMGLAPGDALEGLKVDRVFIGSCTNARLEDLREAAAVVRGRTAKTRAWVVPGSTAVRAAAEAEGLHTVFKDAGIEWRQSSCSMCVAQNGDKVEPGERCISTTNRNFVGRQGAGARTHLASPALAAAAAVTGVITDVRRLMEGASR</sequence>
<dbReference type="InterPro" id="IPR036008">
    <property type="entry name" value="Aconitase_4Fe-4S_dom"/>
</dbReference>
<dbReference type="InterPro" id="IPR001030">
    <property type="entry name" value="Acoase/IPM_deHydtase_lsu_aba"/>
</dbReference>
<dbReference type="NCBIfam" id="NF004016">
    <property type="entry name" value="PRK05478.1"/>
    <property type="match status" value="1"/>
</dbReference>
<evidence type="ECO:0000256" key="10">
    <source>
        <dbReference type="ARBA" id="ARBA00022723"/>
    </source>
</evidence>
<gene>
    <name evidence="16" type="primary">leuC</name>
    <name evidence="16" type="ORF">D9R14_05015</name>
</gene>
<dbReference type="RefSeq" id="WP_121622217.1">
    <property type="nucleotide sequence ID" value="NZ_JACIIW010000006.1"/>
</dbReference>
<evidence type="ECO:0000313" key="17">
    <source>
        <dbReference type="Proteomes" id="UP000269692"/>
    </source>
</evidence>
<keyword evidence="13 16" id="KW-0456">Lyase</keyword>
<dbReference type="AlphaFoldDB" id="A0A3L7AIU8"/>
<comment type="pathway">
    <text evidence="4">Amino-acid biosynthesis; L-leucine biosynthesis; L-leucine from 3-methyl-2-oxobutanoate: step 2/4.</text>
</comment>
<evidence type="ECO:0000256" key="9">
    <source>
        <dbReference type="ARBA" id="ARBA00022605"/>
    </source>
</evidence>
<evidence type="ECO:0000256" key="2">
    <source>
        <dbReference type="ARBA" id="ARBA00001966"/>
    </source>
</evidence>
<dbReference type="Proteomes" id="UP000269692">
    <property type="component" value="Unassembled WGS sequence"/>
</dbReference>
<organism evidence="16 17">
    <name type="scientific">Xanthobacter tagetidis</name>
    <dbReference type="NCBI Taxonomy" id="60216"/>
    <lineage>
        <taxon>Bacteria</taxon>
        <taxon>Pseudomonadati</taxon>
        <taxon>Pseudomonadota</taxon>
        <taxon>Alphaproteobacteria</taxon>
        <taxon>Hyphomicrobiales</taxon>
        <taxon>Xanthobacteraceae</taxon>
        <taxon>Xanthobacter</taxon>
    </lineage>
</organism>
<keyword evidence="8" id="KW-0004">4Fe-4S</keyword>
<dbReference type="PANTHER" id="PTHR43822:SF9">
    <property type="entry name" value="3-ISOPROPYLMALATE DEHYDRATASE"/>
    <property type="match status" value="1"/>
</dbReference>
<keyword evidence="9" id="KW-0028">Amino-acid biosynthesis</keyword>
<evidence type="ECO:0000256" key="6">
    <source>
        <dbReference type="ARBA" id="ARBA00011998"/>
    </source>
</evidence>
<dbReference type="PROSITE" id="PS00450">
    <property type="entry name" value="ACONITASE_1"/>
    <property type="match status" value="1"/>
</dbReference>
<dbReference type="Pfam" id="PF00330">
    <property type="entry name" value="Aconitase"/>
    <property type="match status" value="1"/>
</dbReference>
<evidence type="ECO:0000256" key="12">
    <source>
        <dbReference type="ARBA" id="ARBA00023014"/>
    </source>
</evidence>
<keyword evidence="10" id="KW-0479">Metal-binding</keyword>
<dbReference type="Gene3D" id="3.30.499.10">
    <property type="entry name" value="Aconitase, domain 3"/>
    <property type="match status" value="2"/>
</dbReference>
<keyword evidence="14" id="KW-0100">Branched-chain amino acid biosynthesis</keyword>
<dbReference type="GO" id="GO:0009098">
    <property type="term" value="P:L-leucine biosynthetic process"/>
    <property type="evidence" value="ECO:0007669"/>
    <property type="project" value="UniProtKB-UniPathway"/>
</dbReference>
<evidence type="ECO:0000259" key="15">
    <source>
        <dbReference type="Pfam" id="PF00330"/>
    </source>
</evidence>
<evidence type="ECO:0000256" key="5">
    <source>
        <dbReference type="ARBA" id="ARBA00011271"/>
    </source>
</evidence>
<evidence type="ECO:0000256" key="1">
    <source>
        <dbReference type="ARBA" id="ARBA00000491"/>
    </source>
</evidence>
<evidence type="ECO:0000256" key="4">
    <source>
        <dbReference type="ARBA" id="ARBA00004729"/>
    </source>
</evidence>
<name>A0A3L7AIU8_9HYPH</name>
<dbReference type="GO" id="GO:0003861">
    <property type="term" value="F:3-isopropylmalate dehydratase activity"/>
    <property type="evidence" value="ECO:0007669"/>
    <property type="project" value="UniProtKB-EC"/>
</dbReference>
<dbReference type="InterPro" id="IPR018136">
    <property type="entry name" value="Aconitase_4Fe-4S_BS"/>
</dbReference>
<feature type="domain" description="Aconitase/3-isopropylmalate dehydratase large subunit alpha/beta/alpha" evidence="15">
    <location>
        <begin position="10"/>
        <end position="458"/>
    </location>
</feature>
<dbReference type="InterPro" id="IPR015931">
    <property type="entry name" value="Acnase/IPM_dHydase_lsu_aba_1/3"/>
</dbReference>
<reference evidence="16 17" key="1">
    <citation type="submission" date="2018-10" db="EMBL/GenBank/DDBJ databases">
        <title>Xanthobacter tagetidis genome sequencing and assembly.</title>
        <authorList>
            <person name="Maclea K.S."/>
            <person name="Goen A.E."/>
            <person name="Fatima S.A."/>
        </authorList>
    </citation>
    <scope>NUCLEOTIDE SEQUENCE [LARGE SCALE GENOMIC DNA]</scope>
    <source>
        <strain evidence="16 17">ATCC 700314</strain>
    </source>
</reference>
<comment type="catalytic activity">
    <reaction evidence="1">
        <text>(2R,3S)-3-isopropylmalate = (2S)-2-isopropylmalate</text>
        <dbReference type="Rhea" id="RHEA:32287"/>
        <dbReference type="ChEBI" id="CHEBI:1178"/>
        <dbReference type="ChEBI" id="CHEBI:35121"/>
        <dbReference type="EC" id="4.2.1.33"/>
    </reaction>
</comment>